<name>A0AA39RBE5_9LECA</name>
<dbReference type="PANTHER" id="PTHR47381:SF3">
    <property type="entry name" value="ALPHA_BETA-HYDROLASES SUPERFAMILY PROTEIN"/>
    <property type="match status" value="1"/>
</dbReference>
<reference evidence="1" key="1">
    <citation type="submission" date="2023-03" db="EMBL/GenBank/DDBJ databases">
        <title>Complete genome of Cladonia borealis.</title>
        <authorList>
            <person name="Park H."/>
        </authorList>
    </citation>
    <scope>NUCLEOTIDE SEQUENCE</scope>
    <source>
        <strain evidence="1">ANT050790</strain>
    </source>
</reference>
<dbReference type="EMBL" id="JAFEKC020000001">
    <property type="protein sequence ID" value="KAK0517434.1"/>
    <property type="molecule type" value="Genomic_DNA"/>
</dbReference>
<dbReference type="SUPFAM" id="SSF53474">
    <property type="entry name" value="alpha/beta-Hydrolases"/>
    <property type="match status" value="1"/>
</dbReference>
<evidence type="ECO:0000313" key="2">
    <source>
        <dbReference type="Proteomes" id="UP001166286"/>
    </source>
</evidence>
<accession>A0AA39RBE5</accession>
<protein>
    <submittedName>
        <fullName evidence="1">Uncharacterized protein</fullName>
    </submittedName>
</protein>
<proteinExistence type="predicted"/>
<keyword evidence="2" id="KW-1185">Reference proteome</keyword>
<dbReference type="Gene3D" id="3.40.50.1820">
    <property type="entry name" value="alpha/beta hydrolase"/>
    <property type="match status" value="1"/>
</dbReference>
<dbReference type="PANTHER" id="PTHR47381">
    <property type="entry name" value="ALPHA/BETA-HYDROLASES SUPERFAMILY PROTEIN"/>
    <property type="match status" value="1"/>
</dbReference>
<gene>
    <name evidence="1" type="ORF">JMJ35_000589</name>
</gene>
<sequence>MSTPDPMASTYPSAPRAISKETHCIAGILTTVYGLQELPEETREVACLWLLHPRLQTQACMEPIASSTIHEWNERQRATKRTDRTIGLIAVSFDQRNHGTREVDTLANEAWRSGNSRHAQDMFASYHGTAIDTSHLLTYLPSYIPLNITQHLVLGISLGGHAAWHCLLHDPRITTAIIIIGCPDYVRLMSDRARLSRLPTWTQSTPPGSQFLGSKDFPNALIDAVEKYDPAGLLLGDVKSRSSDIYNHTPNALERRSLIPLLKTHLQNKRILNLAGGSDKLVPYKCSEPFLRWLKAATAPISGWFKDGNVILEDMVFEGVGHEMSAGMVKEVHRFVCQTLDQSSRPVLGRKSSKI</sequence>
<dbReference type="Proteomes" id="UP001166286">
    <property type="component" value="Unassembled WGS sequence"/>
</dbReference>
<organism evidence="1 2">
    <name type="scientific">Cladonia borealis</name>
    <dbReference type="NCBI Taxonomy" id="184061"/>
    <lineage>
        <taxon>Eukaryota</taxon>
        <taxon>Fungi</taxon>
        <taxon>Dikarya</taxon>
        <taxon>Ascomycota</taxon>
        <taxon>Pezizomycotina</taxon>
        <taxon>Lecanoromycetes</taxon>
        <taxon>OSLEUM clade</taxon>
        <taxon>Lecanoromycetidae</taxon>
        <taxon>Lecanorales</taxon>
        <taxon>Lecanorineae</taxon>
        <taxon>Cladoniaceae</taxon>
        <taxon>Cladonia</taxon>
    </lineage>
</organism>
<dbReference type="InterPro" id="IPR029058">
    <property type="entry name" value="AB_hydrolase_fold"/>
</dbReference>
<comment type="caution">
    <text evidence="1">The sequence shown here is derived from an EMBL/GenBank/DDBJ whole genome shotgun (WGS) entry which is preliminary data.</text>
</comment>
<evidence type="ECO:0000313" key="1">
    <source>
        <dbReference type="EMBL" id="KAK0517434.1"/>
    </source>
</evidence>
<dbReference type="AlphaFoldDB" id="A0AA39RBE5"/>